<name>A0AAW7XC79_9GAMM</name>
<protein>
    <submittedName>
        <fullName evidence="1">Uncharacterized protein</fullName>
    </submittedName>
</protein>
<dbReference type="EMBL" id="JAUOPB010000457">
    <property type="protein sequence ID" value="MDO6425230.1"/>
    <property type="molecule type" value="Genomic_DNA"/>
</dbReference>
<sequence>LYSSPSAIETKSKGSDKLLTKVISDSKRETHNITVQDASKIKKGDWVILKMVNNDKNLITYDTKPLVVEPEWTKILNIGVL</sequence>
<dbReference type="Proteomes" id="UP001169760">
    <property type="component" value="Unassembled WGS sequence"/>
</dbReference>
<dbReference type="RefSeq" id="WP_303494688.1">
    <property type="nucleotide sequence ID" value="NZ_JAUOPB010000457.1"/>
</dbReference>
<gene>
    <name evidence="1" type="ORF">Q4521_22325</name>
</gene>
<comment type="caution">
    <text evidence="1">The sequence shown here is derived from an EMBL/GenBank/DDBJ whole genome shotgun (WGS) entry which is preliminary data.</text>
</comment>
<evidence type="ECO:0000313" key="1">
    <source>
        <dbReference type="EMBL" id="MDO6425230.1"/>
    </source>
</evidence>
<feature type="non-terminal residue" evidence="1">
    <location>
        <position position="1"/>
    </location>
</feature>
<organism evidence="1 2">
    <name type="scientific">Saccharophagus degradans</name>
    <dbReference type="NCBI Taxonomy" id="86304"/>
    <lineage>
        <taxon>Bacteria</taxon>
        <taxon>Pseudomonadati</taxon>
        <taxon>Pseudomonadota</taxon>
        <taxon>Gammaproteobacteria</taxon>
        <taxon>Cellvibrionales</taxon>
        <taxon>Cellvibrionaceae</taxon>
        <taxon>Saccharophagus</taxon>
    </lineage>
</organism>
<evidence type="ECO:0000313" key="2">
    <source>
        <dbReference type="Proteomes" id="UP001169760"/>
    </source>
</evidence>
<dbReference type="AlphaFoldDB" id="A0AAW7XC79"/>
<reference evidence="1" key="1">
    <citation type="submission" date="2023-07" db="EMBL/GenBank/DDBJ databases">
        <title>Genome content predicts the carbon catabolic preferences of heterotrophic bacteria.</title>
        <authorList>
            <person name="Gralka M."/>
        </authorList>
    </citation>
    <scope>NUCLEOTIDE SEQUENCE</scope>
    <source>
        <strain evidence="1">I3M17_2</strain>
    </source>
</reference>
<proteinExistence type="predicted"/>
<accession>A0AAW7XC79</accession>
<feature type="non-terminal residue" evidence="1">
    <location>
        <position position="81"/>
    </location>
</feature>